<accession>A0ABQ3VGQ2</accession>
<keyword evidence="8" id="KW-0505">Motor protein</keyword>
<keyword evidence="4" id="KW-0493">Microtubule</keyword>
<feature type="repeat" description="TPR" evidence="10">
    <location>
        <begin position="895"/>
        <end position="928"/>
    </location>
</feature>
<dbReference type="SUPFAM" id="SSF48452">
    <property type="entry name" value="TPR-like"/>
    <property type="match status" value="3"/>
</dbReference>
<keyword evidence="13" id="KW-1185">Reference proteome</keyword>
<comment type="subcellular location">
    <subcellularLocation>
        <location evidence="1">Cytoplasm</location>
        <location evidence="1">Cytoskeleton</location>
    </subcellularLocation>
</comment>
<keyword evidence="7" id="KW-0175">Coiled coil</keyword>
<feature type="repeat" description="TPR" evidence="10">
    <location>
        <begin position="853"/>
        <end position="886"/>
    </location>
</feature>
<dbReference type="InterPro" id="IPR027417">
    <property type="entry name" value="P-loop_NTPase"/>
</dbReference>
<dbReference type="InterPro" id="IPR002182">
    <property type="entry name" value="NB-ARC"/>
</dbReference>
<gene>
    <name evidence="12" type="ORF">KSZ_33460</name>
</gene>
<dbReference type="PRINTS" id="PR00381">
    <property type="entry name" value="KINESINLIGHT"/>
</dbReference>
<dbReference type="Pfam" id="PF13424">
    <property type="entry name" value="TPR_12"/>
    <property type="match status" value="4"/>
</dbReference>
<dbReference type="Gene3D" id="3.40.50.10140">
    <property type="entry name" value="Toll/interleukin-1 receptor homology (TIR) domain"/>
    <property type="match status" value="1"/>
</dbReference>
<evidence type="ECO:0000256" key="4">
    <source>
        <dbReference type="ARBA" id="ARBA00022701"/>
    </source>
</evidence>
<dbReference type="SUPFAM" id="SSF52540">
    <property type="entry name" value="P-loop containing nucleoside triphosphate hydrolases"/>
    <property type="match status" value="1"/>
</dbReference>
<dbReference type="Proteomes" id="UP000635565">
    <property type="component" value="Unassembled WGS sequence"/>
</dbReference>
<keyword evidence="6 10" id="KW-0802">TPR repeat</keyword>
<name>A0ABQ3VGQ2_9CHLR</name>
<dbReference type="InterPro" id="IPR011990">
    <property type="entry name" value="TPR-like_helical_dom_sf"/>
</dbReference>
<sequence>MAASSSRPLKVFISYVHRDKVLLKELEKHLSSLKRQGLITSWQDHAIRAGDEWEKAVALHLETADIIFLLISADFLASEYCSSVEMARAIERHQNHEARVIPVILRPCDWQGSAFENLKCLPSNGLPITSWKQHDEAFLDVVSELRTIIDELYKQRPQSPGRQLLLHNLPYERNLFFTGRDEVLDRLHASFQTMTTQAISGLGGIGKTQIAIEYAYRYQSEYTTILWAQADSREALLSSVDEIAQYLKLPERQEQNQPLLLQAVKRWLQTHEGWLLVLDNADDLSIVRDILPATPQGHILLTTRTQITGKAAHRVEIEQMAGKEGTLFLLRRATLLDLDKTLEDAAPAQRKLALKIVQRTGGLPLALDQAGAYIEETSCTLQDYLTLYQTRLSELLKRRGKNVLDHPDPVTTTWSLSIDKVQRTNPKALEILRLCAFLDPDAIPLAIFSKGARQLGPDLEQLGQDPIALNDALAELRNYSLIQRNPNQTLTIHRLVQAVLLMEMEAEIQRVWAERTIRAFNRIIPRINYGNWPRCFELLPHAKNCIRLIDRWQMEFSGAATLLNWTGRFLAEQATYAEAETYLQKALTLRKHILGPRHRSTVSSINNLARLYHKQAKYAQAEPLYQSALEISEMTIQHNMHNITASLLNLARLYSDQGKYKQAEPLYQRALSINQQTFGPDHTGNANTLNHLSRLYRYQGEYTLATSCAQRALTIREQMLGPDDPDTAQSLNYLARIYHNQKSYAQAEELYLRALAILEKKLEPNNPLIAINLNYLAELYSDQAQYERAEQLAIRALAIREATSHDHPDTMLCLNNLARLYHQQGKDELAEPLFQRALSTCEQVLGPNHPITARRLTSVAQLYRDQKKFQQAEQLYRRALTIDEQVLGPNHPNVAMNLSYLALLYHDMGRYQEAEQYFQRAFEICAHLSATHPFTVLITESYQNLKASLSGQPK</sequence>
<dbReference type="InterPro" id="IPR019734">
    <property type="entry name" value="TPR_rpt"/>
</dbReference>
<evidence type="ECO:0000313" key="13">
    <source>
        <dbReference type="Proteomes" id="UP000635565"/>
    </source>
</evidence>
<dbReference type="Gene3D" id="3.40.50.300">
    <property type="entry name" value="P-loop containing nucleotide triphosphate hydrolases"/>
    <property type="match status" value="1"/>
</dbReference>
<dbReference type="PANTHER" id="PTHR45783:SF3">
    <property type="entry name" value="KINESIN LIGHT CHAIN"/>
    <property type="match status" value="1"/>
</dbReference>
<dbReference type="RefSeq" id="WP_201362993.1">
    <property type="nucleotide sequence ID" value="NZ_BNJJ01000008.1"/>
</dbReference>
<protein>
    <submittedName>
        <fullName evidence="12">Tetratricopeptide repeat protein</fullName>
    </submittedName>
</protein>
<dbReference type="Pfam" id="PF00931">
    <property type="entry name" value="NB-ARC"/>
    <property type="match status" value="1"/>
</dbReference>
<dbReference type="InterPro" id="IPR035897">
    <property type="entry name" value="Toll_tir_struct_dom_sf"/>
</dbReference>
<dbReference type="EMBL" id="BNJJ01000008">
    <property type="protein sequence ID" value="GHO85340.1"/>
    <property type="molecule type" value="Genomic_DNA"/>
</dbReference>
<comment type="caution">
    <text evidence="12">The sequence shown here is derived from an EMBL/GenBank/DDBJ whole genome shotgun (WGS) entry which is preliminary data.</text>
</comment>
<evidence type="ECO:0000256" key="7">
    <source>
        <dbReference type="ARBA" id="ARBA00023054"/>
    </source>
</evidence>
<dbReference type="SMART" id="SM00028">
    <property type="entry name" value="TPR"/>
    <property type="match status" value="9"/>
</dbReference>
<evidence type="ECO:0000259" key="11">
    <source>
        <dbReference type="PROSITE" id="PS50104"/>
    </source>
</evidence>
<dbReference type="Pfam" id="PF13374">
    <property type="entry name" value="TPR_10"/>
    <property type="match status" value="1"/>
</dbReference>
<dbReference type="NCBIfam" id="NF040586">
    <property type="entry name" value="FxSxx_TPR"/>
    <property type="match status" value="1"/>
</dbReference>
<proteinExistence type="inferred from homology"/>
<keyword evidence="3" id="KW-0963">Cytoplasm</keyword>
<evidence type="ECO:0000256" key="2">
    <source>
        <dbReference type="ARBA" id="ARBA00009622"/>
    </source>
</evidence>
<dbReference type="Pfam" id="PF25000">
    <property type="entry name" value="DUF7779"/>
    <property type="match status" value="1"/>
</dbReference>
<feature type="repeat" description="TPR" evidence="10">
    <location>
        <begin position="728"/>
        <end position="761"/>
    </location>
</feature>
<keyword evidence="5" id="KW-0677">Repeat</keyword>
<dbReference type="InterPro" id="IPR056681">
    <property type="entry name" value="DUF7779"/>
</dbReference>
<feature type="repeat" description="TPR" evidence="10">
    <location>
        <begin position="602"/>
        <end position="635"/>
    </location>
</feature>
<feature type="domain" description="TIR" evidence="11">
    <location>
        <begin position="7"/>
        <end position="149"/>
    </location>
</feature>
<evidence type="ECO:0000256" key="6">
    <source>
        <dbReference type="ARBA" id="ARBA00022803"/>
    </source>
</evidence>
<dbReference type="Gene3D" id="1.25.40.10">
    <property type="entry name" value="Tetratricopeptide repeat domain"/>
    <property type="match status" value="3"/>
</dbReference>
<comment type="similarity">
    <text evidence="2">Belongs to the kinesin light chain family.</text>
</comment>
<evidence type="ECO:0000256" key="3">
    <source>
        <dbReference type="ARBA" id="ARBA00022490"/>
    </source>
</evidence>
<dbReference type="PROSITE" id="PS50005">
    <property type="entry name" value="TPR"/>
    <property type="match status" value="5"/>
</dbReference>
<evidence type="ECO:0000256" key="10">
    <source>
        <dbReference type="PROSITE-ProRule" id="PRU00339"/>
    </source>
</evidence>
<evidence type="ECO:0000256" key="1">
    <source>
        <dbReference type="ARBA" id="ARBA00004245"/>
    </source>
</evidence>
<dbReference type="InterPro" id="IPR002151">
    <property type="entry name" value="Kinesin_light"/>
</dbReference>
<dbReference type="InterPro" id="IPR000157">
    <property type="entry name" value="TIR_dom"/>
</dbReference>
<evidence type="ECO:0000256" key="9">
    <source>
        <dbReference type="ARBA" id="ARBA00023212"/>
    </source>
</evidence>
<dbReference type="Pfam" id="PF13676">
    <property type="entry name" value="TIR_2"/>
    <property type="match status" value="1"/>
</dbReference>
<dbReference type="SUPFAM" id="SSF52200">
    <property type="entry name" value="Toll/Interleukin receptor TIR domain"/>
    <property type="match status" value="1"/>
</dbReference>
<evidence type="ECO:0000256" key="5">
    <source>
        <dbReference type="ARBA" id="ARBA00022737"/>
    </source>
</evidence>
<organism evidence="12 13">
    <name type="scientific">Dictyobacter formicarum</name>
    <dbReference type="NCBI Taxonomy" id="2778368"/>
    <lineage>
        <taxon>Bacteria</taxon>
        <taxon>Bacillati</taxon>
        <taxon>Chloroflexota</taxon>
        <taxon>Ktedonobacteria</taxon>
        <taxon>Ktedonobacterales</taxon>
        <taxon>Dictyobacteraceae</taxon>
        <taxon>Dictyobacter</taxon>
    </lineage>
</organism>
<dbReference type="SMART" id="SM00255">
    <property type="entry name" value="TIR"/>
    <property type="match status" value="1"/>
</dbReference>
<dbReference type="PROSITE" id="PS50104">
    <property type="entry name" value="TIR"/>
    <property type="match status" value="1"/>
</dbReference>
<dbReference type="PANTHER" id="PTHR45783">
    <property type="entry name" value="KINESIN LIGHT CHAIN"/>
    <property type="match status" value="1"/>
</dbReference>
<keyword evidence="9" id="KW-0206">Cytoskeleton</keyword>
<evidence type="ECO:0000313" key="12">
    <source>
        <dbReference type="EMBL" id="GHO85340.1"/>
    </source>
</evidence>
<evidence type="ECO:0000256" key="8">
    <source>
        <dbReference type="ARBA" id="ARBA00023175"/>
    </source>
</evidence>
<reference evidence="12 13" key="1">
    <citation type="journal article" date="2021" name="Int. J. Syst. Evol. Microbiol.">
        <title>Reticulibacter mediterranei gen. nov., sp. nov., within the new family Reticulibacteraceae fam. nov., and Ktedonospora formicarum gen. nov., sp. nov., Ktedonobacter robiniae sp. nov., Dictyobacter formicarum sp. nov. and Dictyobacter arantiisoli sp. nov., belonging to the class Ktedonobacteria.</title>
        <authorList>
            <person name="Yabe S."/>
            <person name="Zheng Y."/>
            <person name="Wang C.M."/>
            <person name="Sakai Y."/>
            <person name="Abe K."/>
            <person name="Yokota A."/>
            <person name="Donadio S."/>
            <person name="Cavaletti L."/>
            <person name="Monciardini P."/>
        </authorList>
    </citation>
    <scope>NUCLEOTIDE SEQUENCE [LARGE SCALE GENOMIC DNA]</scope>
    <source>
        <strain evidence="12 13">SOSP1-9</strain>
    </source>
</reference>
<feature type="repeat" description="TPR" evidence="10">
    <location>
        <begin position="644"/>
        <end position="677"/>
    </location>
</feature>